<gene>
    <name evidence="3" type="ORF">FS935_16385</name>
</gene>
<dbReference type="GO" id="GO:0016614">
    <property type="term" value="F:oxidoreductase activity, acting on CH-OH group of donors"/>
    <property type="evidence" value="ECO:0007669"/>
    <property type="project" value="UniProtKB-ARBA"/>
</dbReference>
<keyword evidence="2" id="KW-0560">Oxidoreductase</keyword>
<dbReference type="SUPFAM" id="SSF51735">
    <property type="entry name" value="NAD(P)-binding Rossmann-fold domains"/>
    <property type="match status" value="1"/>
</dbReference>
<dbReference type="InterPro" id="IPR020904">
    <property type="entry name" value="Sc_DH/Rdtase_CS"/>
</dbReference>
<dbReference type="AlphaFoldDB" id="A0A5C6VWT9"/>
<dbReference type="Gene3D" id="3.40.50.720">
    <property type="entry name" value="NAD(P)-binding Rossmann-like Domain"/>
    <property type="match status" value="1"/>
</dbReference>
<dbReference type="NCBIfam" id="NF005214">
    <property type="entry name" value="PRK06701.1"/>
    <property type="match status" value="1"/>
</dbReference>
<dbReference type="Pfam" id="PF13561">
    <property type="entry name" value="adh_short_C2"/>
    <property type="match status" value="1"/>
</dbReference>
<sequence>MYPYPVYPYYAMQQKVKQKPIVFPPQHQEQQPGLEYKMDPRPISEWAGYKGSGKLKNKVAIITGGDSGIGRAIAYAFVKEGAAVVIAYLNEHKDAQETKQRIEELGGRCLLISGDLGQEHTSYEVVQKAIQAFGRLDIIVNNHAIQIVQESILNISAQQLEATFRTNIFAFFYMTKAGLPYLKEGSSIINTTSITAYEGNEKLIDYSATKGAITTFTRSLSLSLVEKGIRVNGVAPGPIWTPLIPASFSAKNVSTFGSDTEMKRPGQPFELAPSYVYLASDDSRYVTGQVLHVNGGRFRTT</sequence>
<accession>A0A5C6VWT9</accession>
<dbReference type="PANTHER" id="PTHR48107:SF16">
    <property type="entry name" value="NADPH-DEPENDENT ALDEHYDE REDUCTASE 1, CHLOROPLASTIC"/>
    <property type="match status" value="1"/>
</dbReference>
<dbReference type="CDD" id="cd05355">
    <property type="entry name" value="SDR_c1"/>
    <property type="match status" value="1"/>
</dbReference>
<dbReference type="InterPro" id="IPR036291">
    <property type="entry name" value="NAD(P)-bd_dom_sf"/>
</dbReference>
<dbReference type="Proteomes" id="UP000321363">
    <property type="component" value="Unassembled WGS sequence"/>
</dbReference>
<reference evidence="3 4" key="1">
    <citation type="journal article" date="2005" name="Int. J. Syst. Evol. Microbiol.">
        <title>Bacillus litoralis sp. nov., isolated from a tidal flat of the Yellow Sea in Korea.</title>
        <authorList>
            <person name="Yoon J.H."/>
            <person name="Oh T.K."/>
        </authorList>
    </citation>
    <scope>NUCLEOTIDE SEQUENCE [LARGE SCALE GENOMIC DNA]</scope>
    <source>
        <strain evidence="3 4">SW-211</strain>
    </source>
</reference>
<dbReference type="PROSITE" id="PS00061">
    <property type="entry name" value="ADH_SHORT"/>
    <property type="match status" value="1"/>
</dbReference>
<dbReference type="OrthoDB" id="9803333at2"/>
<dbReference type="GO" id="GO:0008206">
    <property type="term" value="P:bile acid metabolic process"/>
    <property type="evidence" value="ECO:0007669"/>
    <property type="project" value="UniProtKB-ARBA"/>
</dbReference>
<comment type="similarity">
    <text evidence="1">Belongs to the short-chain dehydrogenases/reductases (SDR) family.</text>
</comment>
<evidence type="ECO:0000256" key="1">
    <source>
        <dbReference type="ARBA" id="ARBA00006484"/>
    </source>
</evidence>
<evidence type="ECO:0000313" key="4">
    <source>
        <dbReference type="Proteomes" id="UP000321363"/>
    </source>
</evidence>
<dbReference type="InterPro" id="IPR002347">
    <property type="entry name" value="SDR_fam"/>
</dbReference>
<evidence type="ECO:0000313" key="3">
    <source>
        <dbReference type="EMBL" id="TXC89460.1"/>
    </source>
</evidence>
<dbReference type="RefSeq" id="WP_146949725.1">
    <property type="nucleotide sequence ID" value="NZ_VOQF01000009.1"/>
</dbReference>
<evidence type="ECO:0000256" key="2">
    <source>
        <dbReference type="ARBA" id="ARBA00023002"/>
    </source>
</evidence>
<protein>
    <submittedName>
        <fullName evidence="3">SDR family oxidoreductase</fullName>
    </submittedName>
</protein>
<organism evidence="3 4">
    <name type="scientific">Metabacillus litoralis</name>
    <dbReference type="NCBI Taxonomy" id="152268"/>
    <lineage>
        <taxon>Bacteria</taxon>
        <taxon>Bacillati</taxon>
        <taxon>Bacillota</taxon>
        <taxon>Bacilli</taxon>
        <taxon>Bacillales</taxon>
        <taxon>Bacillaceae</taxon>
        <taxon>Metabacillus</taxon>
    </lineage>
</organism>
<dbReference type="PRINTS" id="PR00080">
    <property type="entry name" value="SDRFAMILY"/>
</dbReference>
<dbReference type="EMBL" id="VOQF01000009">
    <property type="protein sequence ID" value="TXC89460.1"/>
    <property type="molecule type" value="Genomic_DNA"/>
</dbReference>
<comment type="caution">
    <text evidence="3">The sequence shown here is derived from an EMBL/GenBank/DDBJ whole genome shotgun (WGS) entry which is preliminary data.</text>
</comment>
<dbReference type="PRINTS" id="PR00081">
    <property type="entry name" value="GDHRDH"/>
</dbReference>
<keyword evidence="4" id="KW-1185">Reference proteome</keyword>
<dbReference type="PANTHER" id="PTHR48107">
    <property type="entry name" value="NADPH-DEPENDENT ALDEHYDE REDUCTASE-LIKE PROTEIN, CHLOROPLASTIC-RELATED"/>
    <property type="match status" value="1"/>
</dbReference>
<proteinExistence type="inferred from homology"/>
<dbReference type="FunFam" id="3.40.50.720:FF:000084">
    <property type="entry name" value="Short-chain dehydrogenase reductase"/>
    <property type="match status" value="1"/>
</dbReference>
<name>A0A5C6VWT9_9BACI</name>